<organism evidence="2 3">
    <name type="scientific">Candidatus Pseudobacter hemicellulosilyticus</name>
    <dbReference type="NCBI Taxonomy" id="3121375"/>
    <lineage>
        <taxon>Bacteria</taxon>
        <taxon>Pseudomonadati</taxon>
        <taxon>Bacteroidota</taxon>
        <taxon>Chitinophagia</taxon>
        <taxon>Chitinophagales</taxon>
        <taxon>Chitinophagaceae</taxon>
        <taxon>Pseudobacter</taxon>
    </lineage>
</organism>
<protein>
    <submittedName>
        <fullName evidence="2">Carboxypeptidase regulatory-like domain-containing protein</fullName>
    </submittedName>
</protein>
<keyword evidence="2" id="KW-0645">Protease</keyword>
<keyword evidence="2" id="KW-0378">Hydrolase</keyword>
<accession>A0AAJ5WPT3</accession>
<dbReference type="AlphaFoldDB" id="A0AAJ5WPT3"/>
<dbReference type="InterPro" id="IPR013784">
    <property type="entry name" value="Carb-bd-like_fold"/>
</dbReference>
<dbReference type="InterPro" id="IPR013783">
    <property type="entry name" value="Ig-like_fold"/>
</dbReference>
<keyword evidence="1" id="KW-0732">Signal</keyword>
<dbReference type="GO" id="GO:0030246">
    <property type="term" value="F:carbohydrate binding"/>
    <property type="evidence" value="ECO:0007669"/>
    <property type="project" value="InterPro"/>
</dbReference>
<dbReference type="Gene3D" id="2.60.40.10">
    <property type="entry name" value="Immunoglobulins"/>
    <property type="match status" value="1"/>
</dbReference>
<feature type="signal peptide" evidence="1">
    <location>
        <begin position="1"/>
        <end position="22"/>
    </location>
</feature>
<evidence type="ECO:0000256" key="1">
    <source>
        <dbReference type="SAM" id="SignalP"/>
    </source>
</evidence>
<dbReference type="Pfam" id="PF13620">
    <property type="entry name" value="CarboxypepD_reg"/>
    <property type="match status" value="1"/>
</dbReference>
<sequence length="196" mass="20980">MTKNNFYLFSLCLALTAALVVSCNKDDDNPGAGQPNPAVIQGSVYDEYNKVLTGAQLILEGNGLKKTVIASNGIYKFDSLQGGTYNISVRRSGYIELTEAITAASGDSLTKNFALKPGAAYFSLASDSTLVVPAYANSFKIRAFSNSSWVVNSENDWLTPEKSGTSGDDSITIRVAESLLDNMRGGKLTMRSIILP</sequence>
<dbReference type="Proteomes" id="UP001220610">
    <property type="component" value="Chromosome"/>
</dbReference>
<dbReference type="EMBL" id="CP119311">
    <property type="protein sequence ID" value="WEK34527.1"/>
    <property type="molecule type" value="Genomic_DNA"/>
</dbReference>
<gene>
    <name evidence="2" type="ORF">P0Y53_18730</name>
</gene>
<keyword evidence="2" id="KW-0121">Carboxypeptidase</keyword>
<evidence type="ECO:0000313" key="2">
    <source>
        <dbReference type="EMBL" id="WEK34527.1"/>
    </source>
</evidence>
<evidence type="ECO:0000313" key="3">
    <source>
        <dbReference type="Proteomes" id="UP001220610"/>
    </source>
</evidence>
<dbReference type="CDD" id="cd14948">
    <property type="entry name" value="BACON"/>
    <property type="match status" value="1"/>
</dbReference>
<dbReference type="GO" id="GO:0004180">
    <property type="term" value="F:carboxypeptidase activity"/>
    <property type="evidence" value="ECO:0007669"/>
    <property type="project" value="UniProtKB-KW"/>
</dbReference>
<dbReference type="Gene3D" id="2.60.40.1120">
    <property type="entry name" value="Carboxypeptidase-like, regulatory domain"/>
    <property type="match status" value="1"/>
</dbReference>
<reference evidence="2" key="1">
    <citation type="submission" date="2023-03" db="EMBL/GenBank/DDBJ databases">
        <title>Andean soil-derived lignocellulolytic bacterial consortium as a source of novel taxa and putative plastic-active enzymes.</title>
        <authorList>
            <person name="Diaz-Garcia L."/>
            <person name="Chuvochina M."/>
            <person name="Feuerriegel G."/>
            <person name="Bunk B."/>
            <person name="Sproer C."/>
            <person name="Streit W.R."/>
            <person name="Rodriguez L.M."/>
            <person name="Overmann J."/>
            <person name="Jimenez D.J."/>
        </authorList>
    </citation>
    <scope>NUCLEOTIDE SEQUENCE</scope>
    <source>
        <strain evidence="2">MAG 7</strain>
    </source>
</reference>
<dbReference type="SUPFAM" id="SSF49452">
    <property type="entry name" value="Starch-binding domain-like"/>
    <property type="match status" value="1"/>
</dbReference>
<dbReference type="InterPro" id="IPR024361">
    <property type="entry name" value="BACON"/>
</dbReference>
<feature type="chain" id="PRO_5042566764" evidence="1">
    <location>
        <begin position="23"/>
        <end position="196"/>
    </location>
</feature>
<name>A0AAJ5WPT3_9BACT</name>
<dbReference type="PROSITE" id="PS51257">
    <property type="entry name" value="PROKAR_LIPOPROTEIN"/>
    <property type="match status" value="1"/>
</dbReference>
<proteinExistence type="predicted"/>